<dbReference type="PROSITE" id="PS50090">
    <property type="entry name" value="MYB_LIKE"/>
    <property type="match status" value="2"/>
</dbReference>
<feature type="domain" description="HTH myb-type" evidence="15">
    <location>
        <begin position="59"/>
        <end position="108"/>
    </location>
</feature>
<feature type="region of interest" description="Disordered" evidence="13">
    <location>
        <begin position="779"/>
        <end position="799"/>
    </location>
</feature>
<evidence type="ECO:0000256" key="6">
    <source>
        <dbReference type="ARBA" id="ARBA00022763"/>
    </source>
</evidence>
<evidence type="ECO:0000256" key="1">
    <source>
        <dbReference type="ARBA" id="ARBA00004123"/>
    </source>
</evidence>
<dbReference type="InterPro" id="IPR047240">
    <property type="entry name" value="SANT_CDC5L_II"/>
</dbReference>
<accession>A0AAD8DW12</accession>
<keyword evidence="7" id="KW-0175">Coiled coil</keyword>
<dbReference type="GO" id="GO:0000974">
    <property type="term" value="C:Prp19 complex"/>
    <property type="evidence" value="ECO:0007669"/>
    <property type="project" value="InterPro"/>
</dbReference>
<dbReference type="InterPro" id="IPR009057">
    <property type="entry name" value="Homeodomain-like_sf"/>
</dbReference>
<dbReference type="Proteomes" id="UP001231518">
    <property type="component" value="Chromosome 11"/>
</dbReference>
<dbReference type="CDD" id="cd11659">
    <property type="entry name" value="SANT_CDC5_II"/>
    <property type="match status" value="1"/>
</dbReference>
<dbReference type="GO" id="GO:0005681">
    <property type="term" value="C:spliceosomal complex"/>
    <property type="evidence" value="ECO:0007669"/>
    <property type="project" value="UniProtKB-KW"/>
</dbReference>
<feature type="compositionally biased region" description="Basic and acidic residues" evidence="13">
    <location>
        <begin position="245"/>
        <end position="262"/>
    </location>
</feature>
<dbReference type="InterPro" id="IPR001005">
    <property type="entry name" value="SANT/Myb"/>
</dbReference>
<feature type="compositionally biased region" description="Basic and acidic residues" evidence="13">
    <location>
        <begin position="108"/>
        <end position="127"/>
    </location>
</feature>
<feature type="region of interest" description="Disordered" evidence="13">
    <location>
        <begin position="411"/>
        <end position="437"/>
    </location>
</feature>
<evidence type="ECO:0000256" key="11">
    <source>
        <dbReference type="ARBA" id="ARBA00023242"/>
    </source>
</evidence>
<dbReference type="PANTHER" id="PTHR45885">
    <property type="entry name" value="CELL DIVISION CYCLE 5-LIKE PROTEIN"/>
    <property type="match status" value="1"/>
</dbReference>
<dbReference type="GO" id="GO:0000977">
    <property type="term" value="F:RNA polymerase II transcription regulatory region sequence-specific DNA binding"/>
    <property type="evidence" value="ECO:0007669"/>
    <property type="project" value="TreeGrafter"/>
</dbReference>
<feature type="compositionally biased region" description="Polar residues" evidence="13">
    <location>
        <begin position="411"/>
        <end position="426"/>
    </location>
</feature>
<evidence type="ECO:0000256" key="13">
    <source>
        <dbReference type="SAM" id="MobiDB-lite"/>
    </source>
</evidence>
<dbReference type="Gene3D" id="1.10.10.60">
    <property type="entry name" value="Homeodomain-like"/>
    <property type="match status" value="2"/>
</dbReference>
<evidence type="ECO:0008006" key="18">
    <source>
        <dbReference type="Google" id="ProtNLM"/>
    </source>
</evidence>
<keyword evidence="11" id="KW-0539">Nucleus</keyword>
<dbReference type="EMBL" id="JARGEI010000008">
    <property type="protein sequence ID" value="KAJ8727427.1"/>
    <property type="molecule type" value="Genomic_DNA"/>
</dbReference>
<keyword evidence="6" id="KW-0227">DNA damage</keyword>
<sequence length="799" mass="89937">MPRIMIKGGVWRNTEDEILKAAVMKYGKNQWSRIASLLHRKSAKQCKARWYEWLDPSIKKTEWSREEDEKLLHLAKLMPTQWRTIAPIIGRTAAQCLERYEYLLDQAQKKEEGEDMGDDPRKLKPGEIDPNPETKPARPDPKDMDEDELEMLSEARARLANTQGKKAKRKAREKQLEEARRLAALQKRRELSAAGIAVPIRRKKKRGVDYNSEIPFEKKPASGFYDTSTEVVDPMAPDFSRLRQQHLDGELHSEKEERDRRKDKQKLKQRKENDVPQAMLQGDQPARKRSKLVLPEPQVTDQELQQVVKLGRASEAARSSAGGAGAATDALLAEYAVTPAAPAALRTPQQHTDRILMEAQNVMALTHVDTPLKGGLNTPLHLTDFSGALPQSQAVATPNTVLVTPFRSSRSEVSTPGSFNTPSQGAIQPGLTTPGLRDKLSINPEDRLSTGDTPQVANQIQKQQKALVRNALSSLPTPRNDYEIVVPDQDDEPMENSSSISNVEDQADADARLLQEQEELRAAAMKLRSSAVQRGCVRPGEVNVTVVRGGAGPALTALQHAEELLKQEMVTMLHYDALRDPPPGIDKKRAVQLQASHLAYLEQHPYEEFSSEDLEAAKLEMKKEMEVVKAGMGHGELSMDAYTQVWEECLAQVLFLPGQNRYTRANLASKKDRLESAEKRLEQNRSHMAKEAKKCSKMEKKLRVLTGGYQSRAASLIKQFQELQDQIEQANLELSTFKFLADQEKAAIPRRIESLTEDVNRQTDREKQLQKRYSDLQAELEDLHKGRQPKEVDSKASDE</sequence>
<evidence type="ECO:0000256" key="5">
    <source>
        <dbReference type="ARBA" id="ARBA00022737"/>
    </source>
</evidence>
<dbReference type="AlphaFoldDB" id="A0AAD8DW12"/>
<evidence type="ECO:0000313" key="17">
    <source>
        <dbReference type="Proteomes" id="UP001231518"/>
    </source>
</evidence>
<feature type="domain" description="Myb-like" evidence="14">
    <location>
        <begin position="3"/>
        <end position="54"/>
    </location>
</feature>
<keyword evidence="4" id="KW-0747">Spliceosome</keyword>
<dbReference type="GO" id="GO:0000981">
    <property type="term" value="F:DNA-binding transcription factor activity, RNA polymerase II-specific"/>
    <property type="evidence" value="ECO:0007669"/>
    <property type="project" value="TreeGrafter"/>
</dbReference>
<feature type="compositionally biased region" description="Basic and acidic residues" evidence="13">
    <location>
        <begin position="781"/>
        <end position="799"/>
    </location>
</feature>
<evidence type="ECO:0000256" key="9">
    <source>
        <dbReference type="ARBA" id="ARBA00023187"/>
    </source>
</evidence>
<name>A0AAD8DW12_MYTSE</name>
<comment type="similarity">
    <text evidence="2">Belongs to the CEF1 family.</text>
</comment>
<comment type="caution">
    <text evidence="16">The sequence shown here is derived from an EMBL/GenBank/DDBJ whole genome shotgun (WGS) entry which is preliminary data.</text>
</comment>
<dbReference type="Pfam" id="PF13921">
    <property type="entry name" value="Myb_DNA-bind_6"/>
    <property type="match status" value="1"/>
</dbReference>
<keyword evidence="9" id="KW-0508">mRNA splicing</keyword>
<keyword evidence="5" id="KW-0677">Repeat</keyword>
<evidence type="ECO:0000256" key="3">
    <source>
        <dbReference type="ARBA" id="ARBA00022664"/>
    </source>
</evidence>
<feature type="region of interest" description="Disordered" evidence="13">
    <location>
        <begin position="187"/>
        <end position="292"/>
    </location>
</feature>
<evidence type="ECO:0000259" key="14">
    <source>
        <dbReference type="PROSITE" id="PS50090"/>
    </source>
</evidence>
<evidence type="ECO:0000256" key="8">
    <source>
        <dbReference type="ARBA" id="ARBA00023125"/>
    </source>
</evidence>
<comment type="subcellular location">
    <subcellularLocation>
        <location evidence="1">Nucleus</location>
    </subcellularLocation>
</comment>
<dbReference type="PROSITE" id="PS51294">
    <property type="entry name" value="HTH_MYB"/>
    <property type="match status" value="2"/>
</dbReference>
<evidence type="ECO:0000256" key="10">
    <source>
        <dbReference type="ARBA" id="ARBA00023204"/>
    </source>
</evidence>
<evidence type="ECO:0000313" key="16">
    <source>
        <dbReference type="EMBL" id="KAJ8727427.1"/>
    </source>
</evidence>
<dbReference type="GO" id="GO:0000398">
    <property type="term" value="P:mRNA splicing, via spliceosome"/>
    <property type="evidence" value="ECO:0007669"/>
    <property type="project" value="InterPro"/>
</dbReference>
<dbReference type="Pfam" id="PF11831">
    <property type="entry name" value="Myb_Cef"/>
    <property type="match status" value="1"/>
</dbReference>
<dbReference type="PANTHER" id="PTHR45885:SF1">
    <property type="entry name" value="CELL DIVISION CYCLE 5-LIKE PROTEIN"/>
    <property type="match status" value="1"/>
</dbReference>
<keyword evidence="10" id="KW-0234">DNA repair</keyword>
<protein>
    <recommendedName>
        <fullName evidence="18">Cell division cycle 5-like protein</fullName>
    </recommendedName>
</protein>
<evidence type="ECO:0000256" key="7">
    <source>
        <dbReference type="ARBA" id="ARBA00023054"/>
    </source>
</evidence>
<keyword evidence="3" id="KW-0507">mRNA processing</keyword>
<evidence type="ECO:0000256" key="12">
    <source>
        <dbReference type="ARBA" id="ARBA00023306"/>
    </source>
</evidence>
<evidence type="ECO:0000259" key="15">
    <source>
        <dbReference type="PROSITE" id="PS51294"/>
    </source>
</evidence>
<gene>
    <name evidence="16" type="ORF">PYW07_001546</name>
</gene>
<dbReference type="SMART" id="SM00717">
    <property type="entry name" value="SANT"/>
    <property type="match status" value="2"/>
</dbReference>
<keyword evidence="17" id="KW-1185">Reference proteome</keyword>
<keyword evidence="8" id="KW-0238">DNA-binding</keyword>
<dbReference type="FunFam" id="1.10.10.60:FF:000091">
    <property type="entry name" value="CDC5 cell division cycle 5-like"/>
    <property type="match status" value="1"/>
</dbReference>
<dbReference type="GO" id="GO:0006281">
    <property type="term" value="P:DNA repair"/>
    <property type="evidence" value="ECO:0007669"/>
    <property type="project" value="UniProtKB-KW"/>
</dbReference>
<feature type="domain" description="HTH myb-type" evidence="15">
    <location>
        <begin position="1"/>
        <end position="58"/>
    </location>
</feature>
<feature type="domain" description="Myb-like" evidence="14">
    <location>
        <begin position="55"/>
        <end position="104"/>
    </location>
</feature>
<dbReference type="InterPro" id="IPR047242">
    <property type="entry name" value="CDC5L/Cef1"/>
</dbReference>
<dbReference type="InterPro" id="IPR017930">
    <property type="entry name" value="Myb_dom"/>
</dbReference>
<dbReference type="InterPro" id="IPR021786">
    <property type="entry name" value="Cdc5p/Cef1_C"/>
</dbReference>
<evidence type="ECO:0000256" key="2">
    <source>
        <dbReference type="ARBA" id="ARBA00010506"/>
    </source>
</evidence>
<keyword evidence="12" id="KW-0131">Cell cycle</keyword>
<dbReference type="CDD" id="cd00167">
    <property type="entry name" value="SANT"/>
    <property type="match status" value="1"/>
</dbReference>
<organism evidence="16 17">
    <name type="scientific">Mythimna separata</name>
    <name type="common">Oriental armyworm</name>
    <name type="synonym">Pseudaletia separata</name>
    <dbReference type="NCBI Taxonomy" id="271217"/>
    <lineage>
        <taxon>Eukaryota</taxon>
        <taxon>Metazoa</taxon>
        <taxon>Ecdysozoa</taxon>
        <taxon>Arthropoda</taxon>
        <taxon>Hexapoda</taxon>
        <taxon>Insecta</taxon>
        <taxon>Pterygota</taxon>
        <taxon>Neoptera</taxon>
        <taxon>Endopterygota</taxon>
        <taxon>Lepidoptera</taxon>
        <taxon>Glossata</taxon>
        <taxon>Ditrysia</taxon>
        <taxon>Noctuoidea</taxon>
        <taxon>Noctuidae</taxon>
        <taxon>Noctuinae</taxon>
        <taxon>Hadenini</taxon>
        <taxon>Mythimna</taxon>
    </lineage>
</organism>
<dbReference type="FunFam" id="1.10.10.60:FF:000021">
    <property type="entry name" value="CDC5 cell division cycle 5-like"/>
    <property type="match status" value="1"/>
</dbReference>
<feature type="region of interest" description="Disordered" evidence="13">
    <location>
        <begin position="108"/>
        <end position="145"/>
    </location>
</feature>
<reference evidence="16" key="1">
    <citation type="submission" date="2023-03" db="EMBL/GenBank/DDBJ databases">
        <title>Chromosome-level genomes of two armyworms, Mythimna separata and Mythimna loreyi, provide insights into the biosynthesis and reception of sex pheromones.</title>
        <authorList>
            <person name="Zhao H."/>
        </authorList>
    </citation>
    <scope>NUCLEOTIDE SEQUENCE</scope>
    <source>
        <strain evidence="16">BeijingLab</strain>
        <tissue evidence="16">Pupa</tissue>
    </source>
</reference>
<proteinExistence type="inferred from homology"/>
<dbReference type="SUPFAM" id="SSF46689">
    <property type="entry name" value="Homeodomain-like"/>
    <property type="match status" value="1"/>
</dbReference>
<evidence type="ECO:0000256" key="4">
    <source>
        <dbReference type="ARBA" id="ARBA00022728"/>
    </source>
</evidence>